<dbReference type="GO" id="GO:0005524">
    <property type="term" value="F:ATP binding"/>
    <property type="evidence" value="ECO:0007669"/>
    <property type="project" value="UniProtKB-KW"/>
</dbReference>
<organism evidence="12 13">
    <name type="scientific">Methanospirillum stamsii</name>
    <dbReference type="NCBI Taxonomy" id="1277351"/>
    <lineage>
        <taxon>Archaea</taxon>
        <taxon>Methanobacteriati</taxon>
        <taxon>Methanobacteriota</taxon>
        <taxon>Stenosarchaea group</taxon>
        <taxon>Methanomicrobia</taxon>
        <taxon>Methanomicrobiales</taxon>
        <taxon>Methanospirillaceae</taxon>
        <taxon>Methanospirillum</taxon>
    </lineage>
</organism>
<evidence type="ECO:0000256" key="8">
    <source>
        <dbReference type="ARBA" id="ARBA00039025"/>
    </source>
</evidence>
<comment type="catalytic activity">
    <reaction evidence="10">
        <text>tungstate(in) + ATP + H2O = tungstate(out) + ADP + phosphate + H(+)</text>
        <dbReference type="Rhea" id="RHEA:35027"/>
        <dbReference type="ChEBI" id="CHEBI:15377"/>
        <dbReference type="ChEBI" id="CHEBI:15378"/>
        <dbReference type="ChEBI" id="CHEBI:30616"/>
        <dbReference type="ChEBI" id="CHEBI:43474"/>
        <dbReference type="ChEBI" id="CHEBI:46502"/>
        <dbReference type="ChEBI" id="CHEBI:456216"/>
        <dbReference type="EC" id="7.3.2.6"/>
    </reaction>
</comment>
<dbReference type="GO" id="GO:1901238">
    <property type="term" value="F:ABC-type tungstate transporter activity"/>
    <property type="evidence" value="ECO:0007669"/>
    <property type="project" value="UniProtKB-EC"/>
</dbReference>
<comment type="caution">
    <text evidence="12">The sequence shown here is derived from an EMBL/GenBank/DDBJ whole genome shotgun (WGS) entry which is preliminary data.</text>
</comment>
<keyword evidence="5 12" id="KW-0067">ATP-binding</keyword>
<accession>A0A2V2MXW3</accession>
<dbReference type="Pfam" id="PF00005">
    <property type="entry name" value="ABC_tran"/>
    <property type="match status" value="1"/>
</dbReference>
<dbReference type="PROSITE" id="PS50893">
    <property type="entry name" value="ABC_TRANSPORTER_2"/>
    <property type="match status" value="1"/>
</dbReference>
<reference evidence="12 13" key="1">
    <citation type="submission" date="2018-05" db="EMBL/GenBank/DDBJ databases">
        <title>Draft genome of Methanospirillum stamsii Pt1.</title>
        <authorList>
            <person name="Dueholm M.S."/>
            <person name="Nielsen P.H."/>
            <person name="Bakmann L.F."/>
            <person name="Otzen D.E."/>
        </authorList>
    </citation>
    <scope>NUCLEOTIDE SEQUENCE [LARGE SCALE GENOMIC DNA]</scope>
    <source>
        <strain evidence="12 13">Pt1</strain>
    </source>
</reference>
<evidence type="ECO:0000256" key="9">
    <source>
        <dbReference type="ARBA" id="ARBA00041133"/>
    </source>
</evidence>
<keyword evidence="13" id="KW-1185">Reference proteome</keyword>
<dbReference type="SUPFAM" id="SSF52540">
    <property type="entry name" value="P-loop containing nucleoside triphosphate hydrolases"/>
    <property type="match status" value="1"/>
</dbReference>
<proteinExistence type="inferred from homology"/>
<evidence type="ECO:0000256" key="10">
    <source>
        <dbReference type="ARBA" id="ARBA00047936"/>
    </source>
</evidence>
<dbReference type="InterPro" id="IPR017871">
    <property type="entry name" value="ABC_transporter-like_CS"/>
</dbReference>
<evidence type="ECO:0000313" key="12">
    <source>
        <dbReference type="EMBL" id="PWR70226.1"/>
    </source>
</evidence>
<keyword evidence="4" id="KW-0547">Nucleotide-binding</keyword>
<comment type="similarity">
    <text evidence="6">Belongs to the ABC transporter superfamily. Sulfate/tungstate importer (TC 3.A.1.6) family.</text>
</comment>
<dbReference type="InterPro" id="IPR027417">
    <property type="entry name" value="P-loop_NTPase"/>
</dbReference>
<evidence type="ECO:0000256" key="1">
    <source>
        <dbReference type="ARBA" id="ARBA00004202"/>
    </source>
</evidence>
<dbReference type="GO" id="GO:0005886">
    <property type="term" value="C:plasma membrane"/>
    <property type="evidence" value="ECO:0007669"/>
    <property type="project" value="UniProtKB-SubCell"/>
</dbReference>
<dbReference type="PROSITE" id="PS00211">
    <property type="entry name" value="ABC_TRANSPORTER_1"/>
    <property type="match status" value="1"/>
</dbReference>
<evidence type="ECO:0000256" key="6">
    <source>
        <dbReference type="ARBA" id="ARBA00038307"/>
    </source>
</evidence>
<name>A0A2V2MXW3_9EURY</name>
<dbReference type="InterPro" id="IPR050093">
    <property type="entry name" value="ABC_SmlMolc_Importer"/>
</dbReference>
<keyword evidence="2" id="KW-0813">Transport</keyword>
<evidence type="ECO:0000256" key="3">
    <source>
        <dbReference type="ARBA" id="ARBA00022505"/>
    </source>
</evidence>
<comment type="subcellular location">
    <subcellularLocation>
        <location evidence="1">Cell membrane</location>
        <topology evidence="1">Peripheral membrane protein</topology>
    </subcellularLocation>
</comment>
<evidence type="ECO:0000313" key="13">
    <source>
        <dbReference type="Proteomes" id="UP000245934"/>
    </source>
</evidence>
<dbReference type="InterPro" id="IPR003593">
    <property type="entry name" value="AAA+_ATPase"/>
</dbReference>
<evidence type="ECO:0000256" key="7">
    <source>
        <dbReference type="ARBA" id="ARBA00038781"/>
    </source>
</evidence>
<protein>
    <recommendedName>
        <fullName evidence="9">Molybdate/tungstate import ATP-binding protein WtpC</fullName>
        <ecNumber evidence="8">7.3.2.6</ecNumber>
    </recommendedName>
</protein>
<dbReference type="EMBL" id="QGMZ01000045">
    <property type="protein sequence ID" value="PWR70226.1"/>
    <property type="molecule type" value="Genomic_DNA"/>
</dbReference>
<dbReference type="GO" id="GO:0016887">
    <property type="term" value="F:ATP hydrolysis activity"/>
    <property type="evidence" value="ECO:0007669"/>
    <property type="project" value="InterPro"/>
</dbReference>
<comment type="subunit">
    <text evidence="7">The complex is composed of two ATP-binding proteins (WtpC), two transmembrane proteins (WtpB) and a solute-binding protein (WtpA).</text>
</comment>
<dbReference type="EC" id="7.3.2.6" evidence="8"/>
<dbReference type="PANTHER" id="PTHR42781">
    <property type="entry name" value="SPERMIDINE/PUTRESCINE IMPORT ATP-BINDING PROTEIN POTA"/>
    <property type="match status" value="1"/>
</dbReference>
<feature type="domain" description="ABC transporter" evidence="11">
    <location>
        <begin position="10"/>
        <end position="230"/>
    </location>
</feature>
<dbReference type="Gene3D" id="3.40.50.300">
    <property type="entry name" value="P-loop containing nucleotide triphosphate hydrolases"/>
    <property type="match status" value="1"/>
</dbReference>
<sequence length="250" mass="28186">MEKGREPLMIRFQKVFKSFSGHMVLNNLSFDIETNTVVSILGPSGIGKTTILRLISGAINPDFGVVEVTGKKIGYIFQDPRLLPWRTARDNVALGLIAEGKPKDESRRIAAGWMKKLDLEGFEDYYPGELSGGMMQRVSIGRALAIEPDILLMDEPFSNLNVELKKTLMTMLESIFEEYQTTVVYVTHDISEAVRISDKILSILPGSVTEEIQPDDFQKLMQNSCIDEYESDLTKKRKKEPMFTKKVTAI</sequence>
<dbReference type="Proteomes" id="UP000245934">
    <property type="component" value="Unassembled WGS sequence"/>
</dbReference>
<evidence type="ECO:0000256" key="2">
    <source>
        <dbReference type="ARBA" id="ARBA00022448"/>
    </source>
</evidence>
<gene>
    <name evidence="12" type="ORF">DLD82_16285</name>
</gene>
<dbReference type="PANTHER" id="PTHR42781:SF4">
    <property type="entry name" value="SPERMIDINE_PUTRESCINE IMPORT ATP-BINDING PROTEIN POTA"/>
    <property type="match status" value="1"/>
</dbReference>
<evidence type="ECO:0000259" key="11">
    <source>
        <dbReference type="PROSITE" id="PS50893"/>
    </source>
</evidence>
<dbReference type="InterPro" id="IPR003439">
    <property type="entry name" value="ABC_transporter-like_ATP-bd"/>
</dbReference>
<keyword evidence="3" id="KW-0500">Molybdenum</keyword>
<dbReference type="AlphaFoldDB" id="A0A2V2MXW3"/>
<evidence type="ECO:0000256" key="5">
    <source>
        <dbReference type="ARBA" id="ARBA00022840"/>
    </source>
</evidence>
<evidence type="ECO:0000256" key="4">
    <source>
        <dbReference type="ARBA" id="ARBA00022741"/>
    </source>
</evidence>
<dbReference type="SMART" id="SM00382">
    <property type="entry name" value="AAA"/>
    <property type="match status" value="1"/>
</dbReference>